<gene>
    <name evidence="9" type="primary">virB10</name>
    <name evidence="9" type="ORF">AMPC_17420</name>
</gene>
<proteinExistence type="inferred from homology"/>
<evidence type="ECO:0000256" key="5">
    <source>
        <dbReference type="ARBA" id="ARBA00022989"/>
    </source>
</evidence>
<evidence type="ECO:0000256" key="7">
    <source>
        <dbReference type="SAM" id="MobiDB-lite"/>
    </source>
</evidence>
<evidence type="ECO:0000313" key="9">
    <source>
        <dbReference type="EMBL" id="BDG08629.1"/>
    </source>
</evidence>
<dbReference type="InterPro" id="IPR047695">
    <property type="entry name" value="T4SS_VirB10/PtlG"/>
</dbReference>
<accession>A0ABM7X9U5</accession>
<evidence type="ECO:0000256" key="4">
    <source>
        <dbReference type="ARBA" id="ARBA00022692"/>
    </source>
</evidence>
<keyword evidence="3" id="KW-1003">Cell membrane</keyword>
<sequence>MNVTEIDAGAVLDERDREREAVEAREQVEGARGKAQLGGARRPWPVGARTFLVLGSLVALAFASALLLKARSARRESEARREDKASERVEKRVPALKLAAPAEAPAPVVPTGIVAPPIPLTGVETAGPAAPAETDPLQRRLSRGFGPTEGESSAPTPPPGRGPLPQLEAPAAGAHRANGLEEKLEPVELKGAAAGRLPDRDYLVTQGAMLDCVLETKVVSTVAGMTSCYLTRDVYSTNGRVVLLDRGSRVVGRYQGGVRQGEARIFILWTRVETPSGVVVDLQSPGTGALGEAGVGGAVDTHFWDRFGAAILLSVIEDGADAAAARAGGAQQGTNITVANTANAGKEVVARSLEPTVNIPPTLYVNQGERVGILVARDLDFRGVYGLEQTEKRDR</sequence>
<reference evidence="10" key="1">
    <citation type="journal article" date="2022" name="Int. J. Syst. Evol. Microbiol.">
        <title>Anaeromyxobacter oryzae sp. nov., Anaeromyxobacter diazotrophicus sp. nov. and Anaeromyxobacter paludicola sp. nov., isolated from paddy soils.</title>
        <authorList>
            <person name="Itoh H."/>
            <person name="Xu Z."/>
            <person name="Mise K."/>
            <person name="Masuda Y."/>
            <person name="Ushijima N."/>
            <person name="Hayakawa C."/>
            <person name="Shiratori Y."/>
            <person name="Senoo K."/>
        </authorList>
    </citation>
    <scope>NUCLEOTIDE SEQUENCE [LARGE SCALE GENOMIC DNA]</scope>
    <source>
        <strain evidence="10">Red630</strain>
    </source>
</reference>
<dbReference type="Pfam" id="PF03743">
    <property type="entry name" value="TrbI"/>
    <property type="match status" value="1"/>
</dbReference>
<evidence type="ECO:0000256" key="3">
    <source>
        <dbReference type="ARBA" id="ARBA00022475"/>
    </source>
</evidence>
<comment type="similarity">
    <text evidence="2">Belongs to the TrbI/VirB10 family.</text>
</comment>
<keyword evidence="10" id="KW-1185">Reference proteome</keyword>
<evidence type="ECO:0000256" key="6">
    <source>
        <dbReference type="ARBA" id="ARBA00023136"/>
    </source>
</evidence>
<name>A0ABM7X9U5_9BACT</name>
<feature type="region of interest" description="Disordered" evidence="7">
    <location>
        <begin position="72"/>
        <end position="91"/>
    </location>
</feature>
<keyword evidence="4 8" id="KW-0812">Transmembrane</keyword>
<evidence type="ECO:0000256" key="1">
    <source>
        <dbReference type="ARBA" id="ARBA00004162"/>
    </source>
</evidence>
<keyword evidence="6 8" id="KW-0472">Membrane</keyword>
<organism evidence="9 10">
    <name type="scientific">Anaeromyxobacter paludicola</name>
    <dbReference type="NCBI Taxonomy" id="2918171"/>
    <lineage>
        <taxon>Bacteria</taxon>
        <taxon>Pseudomonadati</taxon>
        <taxon>Myxococcota</taxon>
        <taxon>Myxococcia</taxon>
        <taxon>Myxococcales</taxon>
        <taxon>Cystobacterineae</taxon>
        <taxon>Anaeromyxobacteraceae</taxon>
        <taxon>Anaeromyxobacter</taxon>
    </lineage>
</organism>
<evidence type="ECO:0000256" key="2">
    <source>
        <dbReference type="ARBA" id="ARBA00010265"/>
    </source>
</evidence>
<dbReference type="InterPro" id="IPR005498">
    <property type="entry name" value="T4SS_VirB10/TraB/TrbI"/>
</dbReference>
<dbReference type="CDD" id="cd16429">
    <property type="entry name" value="VirB10"/>
    <property type="match status" value="1"/>
</dbReference>
<dbReference type="Gene3D" id="2.40.128.260">
    <property type="entry name" value="Type IV secretion system, VirB10/TraB/TrbI"/>
    <property type="match status" value="2"/>
</dbReference>
<feature type="transmembrane region" description="Helical" evidence="8">
    <location>
        <begin position="46"/>
        <end position="68"/>
    </location>
</feature>
<dbReference type="NCBIfam" id="NF038091">
    <property type="entry name" value="T4SS_VirB10"/>
    <property type="match status" value="1"/>
</dbReference>
<dbReference type="Proteomes" id="UP001162734">
    <property type="component" value="Chromosome"/>
</dbReference>
<protein>
    <submittedName>
        <fullName evidence="9">Type IV secretion protein VirB10</fullName>
    </submittedName>
</protein>
<feature type="region of interest" description="Disordered" evidence="7">
    <location>
        <begin position="124"/>
        <end position="175"/>
    </location>
</feature>
<feature type="compositionally biased region" description="Basic and acidic residues" evidence="7">
    <location>
        <begin position="73"/>
        <end position="91"/>
    </location>
</feature>
<dbReference type="InterPro" id="IPR042217">
    <property type="entry name" value="T4SS_VirB10/TrbI"/>
</dbReference>
<evidence type="ECO:0000256" key="8">
    <source>
        <dbReference type="SAM" id="Phobius"/>
    </source>
</evidence>
<evidence type="ECO:0000313" key="10">
    <source>
        <dbReference type="Proteomes" id="UP001162734"/>
    </source>
</evidence>
<keyword evidence="5 8" id="KW-1133">Transmembrane helix</keyword>
<comment type="subcellular location">
    <subcellularLocation>
        <location evidence="1">Cell membrane</location>
        <topology evidence="1">Single-pass membrane protein</topology>
    </subcellularLocation>
</comment>
<dbReference type="EMBL" id="AP025592">
    <property type="protein sequence ID" value="BDG08629.1"/>
    <property type="molecule type" value="Genomic_DNA"/>
</dbReference>